<dbReference type="VEuPathDB" id="TrichDB:TVAGG3_0981620"/>
<keyword evidence="2" id="KW-1185">Reference proteome</keyword>
<proteinExistence type="predicted"/>
<dbReference type="Proteomes" id="UP000001542">
    <property type="component" value="Unassembled WGS sequence"/>
</dbReference>
<dbReference type="EMBL" id="DS113369">
    <property type="protein sequence ID" value="EAY08844.1"/>
    <property type="molecule type" value="Genomic_DNA"/>
</dbReference>
<dbReference type="KEGG" id="tva:4766753"/>
<evidence type="ECO:0000313" key="1">
    <source>
        <dbReference type="EMBL" id="EAY08844.1"/>
    </source>
</evidence>
<dbReference type="InParanoid" id="A2EEN8"/>
<accession>A2EEN8</accession>
<protein>
    <submittedName>
        <fullName evidence="1">Uncharacterized protein</fullName>
    </submittedName>
</protein>
<dbReference type="RefSeq" id="XP_001321067.1">
    <property type="nucleotide sequence ID" value="XM_001321032.1"/>
</dbReference>
<organism evidence="1 2">
    <name type="scientific">Trichomonas vaginalis (strain ATCC PRA-98 / G3)</name>
    <dbReference type="NCBI Taxonomy" id="412133"/>
    <lineage>
        <taxon>Eukaryota</taxon>
        <taxon>Metamonada</taxon>
        <taxon>Parabasalia</taxon>
        <taxon>Trichomonadida</taxon>
        <taxon>Trichomonadidae</taxon>
        <taxon>Trichomonas</taxon>
    </lineage>
</organism>
<name>A2EEN8_TRIV3</name>
<gene>
    <name evidence="1" type="ORF">TVAG_050780</name>
</gene>
<reference evidence="1" key="1">
    <citation type="submission" date="2006-10" db="EMBL/GenBank/DDBJ databases">
        <authorList>
            <person name="Amadeo P."/>
            <person name="Zhao Q."/>
            <person name="Wortman J."/>
            <person name="Fraser-Liggett C."/>
            <person name="Carlton J."/>
        </authorList>
    </citation>
    <scope>NUCLEOTIDE SEQUENCE</scope>
    <source>
        <strain evidence="1">G3</strain>
    </source>
</reference>
<dbReference type="VEuPathDB" id="TrichDB:TVAG_050780"/>
<dbReference type="AlphaFoldDB" id="A2EEN8"/>
<reference evidence="1" key="2">
    <citation type="journal article" date="2007" name="Science">
        <title>Draft genome sequence of the sexually transmitted pathogen Trichomonas vaginalis.</title>
        <authorList>
            <person name="Carlton J.M."/>
            <person name="Hirt R.P."/>
            <person name="Silva J.C."/>
            <person name="Delcher A.L."/>
            <person name="Schatz M."/>
            <person name="Zhao Q."/>
            <person name="Wortman J.R."/>
            <person name="Bidwell S.L."/>
            <person name="Alsmark U.C.M."/>
            <person name="Besteiro S."/>
            <person name="Sicheritz-Ponten T."/>
            <person name="Noel C.J."/>
            <person name="Dacks J.B."/>
            <person name="Foster P.G."/>
            <person name="Simillion C."/>
            <person name="Van de Peer Y."/>
            <person name="Miranda-Saavedra D."/>
            <person name="Barton G.J."/>
            <person name="Westrop G.D."/>
            <person name="Mueller S."/>
            <person name="Dessi D."/>
            <person name="Fiori P.L."/>
            <person name="Ren Q."/>
            <person name="Paulsen I."/>
            <person name="Zhang H."/>
            <person name="Bastida-Corcuera F.D."/>
            <person name="Simoes-Barbosa A."/>
            <person name="Brown M.T."/>
            <person name="Hayes R.D."/>
            <person name="Mukherjee M."/>
            <person name="Okumura C.Y."/>
            <person name="Schneider R."/>
            <person name="Smith A.J."/>
            <person name="Vanacova S."/>
            <person name="Villalvazo M."/>
            <person name="Haas B.J."/>
            <person name="Pertea M."/>
            <person name="Feldblyum T.V."/>
            <person name="Utterback T.R."/>
            <person name="Shu C.L."/>
            <person name="Osoegawa K."/>
            <person name="de Jong P.J."/>
            <person name="Hrdy I."/>
            <person name="Horvathova L."/>
            <person name="Zubacova Z."/>
            <person name="Dolezal P."/>
            <person name="Malik S.B."/>
            <person name="Logsdon J.M. Jr."/>
            <person name="Henze K."/>
            <person name="Gupta A."/>
            <person name="Wang C.C."/>
            <person name="Dunne R.L."/>
            <person name="Upcroft J.A."/>
            <person name="Upcroft P."/>
            <person name="White O."/>
            <person name="Salzberg S.L."/>
            <person name="Tang P."/>
            <person name="Chiu C.-H."/>
            <person name="Lee Y.-S."/>
            <person name="Embley T.M."/>
            <person name="Coombs G.H."/>
            <person name="Mottram J.C."/>
            <person name="Tachezy J."/>
            <person name="Fraser-Liggett C.M."/>
            <person name="Johnson P.J."/>
        </authorList>
    </citation>
    <scope>NUCLEOTIDE SEQUENCE [LARGE SCALE GENOMIC DNA]</scope>
    <source>
        <strain evidence="1">G3</strain>
    </source>
</reference>
<sequence length="200" mass="23090">MTENEKLSKSNELTLNSTTAKQYLEEIYEHKNTFGMNQTMKTRKFALKKNQLKDFITSSQKFDLGQINDTDTNQDSALKEDEEKTKQEFVPNILLDKIPSFELEPISVVKLKYPRSDGINRLDRATQHLMNDMDELDSSLSSLQMTLQSIETACTNCEHSARLNSVMSSSGLRQLTQIHDNHSNSNFFTFIWNKILDWVL</sequence>
<evidence type="ECO:0000313" key="2">
    <source>
        <dbReference type="Proteomes" id="UP000001542"/>
    </source>
</evidence>